<dbReference type="EMBL" id="JAFJYH010000423">
    <property type="protein sequence ID" value="KAG4411965.1"/>
    <property type="molecule type" value="Genomic_DNA"/>
</dbReference>
<comment type="caution">
    <text evidence="2">The sequence shown here is derived from an EMBL/GenBank/DDBJ whole genome shotgun (WGS) entry which is preliminary data.</text>
</comment>
<gene>
    <name evidence="2" type="ORF">IFR04_014894</name>
</gene>
<keyword evidence="3" id="KW-1185">Reference proteome</keyword>
<evidence type="ECO:0000256" key="1">
    <source>
        <dbReference type="SAM" id="MobiDB-lite"/>
    </source>
</evidence>
<sequence length="254" mass="26521">MSSIPVYTSSPIKASKPTGATPQTINARVQHSPLAPTPTSATTTASTSVLASSYPPAQPGTIAIPAPTSAAQQRYAPVQPTPTTRTDSEPPAPQPGAVPTPLNRSAVPPPPKVGESYHPPQPSGTYTHPPQMSYAPPTTTYGSQTPSSPTNTTNAPSAPYPVAIPSAVGGPRRSLEHPPGYHQNVYASELTSDQRRAQETERATNFSGLASHDTGTAGGFDPEGVWSTAKKWAQTAGERISVAEAEVWKKINKE</sequence>
<organism evidence="2 3">
    <name type="scientific">Cadophora malorum</name>
    <dbReference type="NCBI Taxonomy" id="108018"/>
    <lineage>
        <taxon>Eukaryota</taxon>
        <taxon>Fungi</taxon>
        <taxon>Dikarya</taxon>
        <taxon>Ascomycota</taxon>
        <taxon>Pezizomycotina</taxon>
        <taxon>Leotiomycetes</taxon>
        <taxon>Helotiales</taxon>
        <taxon>Ploettnerulaceae</taxon>
        <taxon>Cadophora</taxon>
    </lineage>
</organism>
<feature type="compositionally biased region" description="Basic and acidic residues" evidence="1">
    <location>
        <begin position="192"/>
        <end position="202"/>
    </location>
</feature>
<dbReference type="AlphaFoldDB" id="A0A8H7T3V9"/>
<feature type="compositionally biased region" description="Low complexity" evidence="1">
    <location>
        <begin position="143"/>
        <end position="157"/>
    </location>
</feature>
<feature type="region of interest" description="Disordered" evidence="1">
    <location>
        <begin position="1"/>
        <end position="224"/>
    </location>
</feature>
<feature type="compositionally biased region" description="Polar residues" evidence="1">
    <location>
        <begin position="1"/>
        <end position="29"/>
    </location>
</feature>
<proteinExistence type="predicted"/>
<dbReference type="OrthoDB" id="5385910at2759"/>
<reference evidence="2" key="1">
    <citation type="submission" date="2021-02" db="EMBL/GenBank/DDBJ databases">
        <title>Genome sequence Cadophora malorum strain M34.</title>
        <authorList>
            <person name="Stefanovic E."/>
            <person name="Vu D."/>
            <person name="Scully C."/>
            <person name="Dijksterhuis J."/>
            <person name="Roader J."/>
            <person name="Houbraken J."/>
        </authorList>
    </citation>
    <scope>NUCLEOTIDE SEQUENCE</scope>
    <source>
        <strain evidence="2">M34</strain>
    </source>
</reference>
<feature type="compositionally biased region" description="Polar residues" evidence="1">
    <location>
        <begin position="123"/>
        <end position="142"/>
    </location>
</feature>
<dbReference type="Proteomes" id="UP000664132">
    <property type="component" value="Unassembled WGS sequence"/>
</dbReference>
<name>A0A8H7T3V9_9HELO</name>
<accession>A0A8H7T3V9</accession>
<evidence type="ECO:0000313" key="3">
    <source>
        <dbReference type="Proteomes" id="UP000664132"/>
    </source>
</evidence>
<protein>
    <submittedName>
        <fullName evidence="2">Uncharacterized protein</fullName>
    </submittedName>
</protein>
<evidence type="ECO:0000313" key="2">
    <source>
        <dbReference type="EMBL" id="KAG4411965.1"/>
    </source>
</evidence>
<feature type="compositionally biased region" description="Low complexity" evidence="1">
    <location>
        <begin position="32"/>
        <end position="53"/>
    </location>
</feature>